<dbReference type="EMBL" id="AP022608">
    <property type="protein sequence ID" value="BBZ19017.1"/>
    <property type="molecule type" value="Genomic_DNA"/>
</dbReference>
<dbReference type="KEGG" id="mgad:MGAD_33520"/>
<gene>
    <name evidence="1" type="ORF">MGAD_33520</name>
</gene>
<dbReference type="Proteomes" id="UP000466187">
    <property type="component" value="Chromosome"/>
</dbReference>
<accession>A0A7I7WQM5</accession>
<organism evidence="1 2">
    <name type="scientific">Mycolicibacterium gadium</name>
    <name type="common">Mycobacterium gadium</name>
    <dbReference type="NCBI Taxonomy" id="1794"/>
    <lineage>
        <taxon>Bacteria</taxon>
        <taxon>Bacillati</taxon>
        <taxon>Actinomycetota</taxon>
        <taxon>Actinomycetes</taxon>
        <taxon>Mycobacteriales</taxon>
        <taxon>Mycobacteriaceae</taxon>
        <taxon>Mycolicibacterium</taxon>
    </lineage>
</organism>
<reference evidence="1 2" key="1">
    <citation type="journal article" date="2019" name="Emerg. Microbes Infect.">
        <title>Comprehensive subspecies identification of 175 nontuberculous mycobacteria species based on 7547 genomic profiles.</title>
        <authorList>
            <person name="Matsumoto Y."/>
            <person name="Kinjo T."/>
            <person name="Motooka D."/>
            <person name="Nabeya D."/>
            <person name="Jung N."/>
            <person name="Uechi K."/>
            <person name="Horii T."/>
            <person name="Iida T."/>
            <person name="Fujita J."/>
            <person name="Nakamura S."/>
        </authorList>
    </citation>
    <scope>NUCLEOTIDE SEQUENCE [LARGE SCALE GENOMIC DNA]</scope>
    <source>
        <strain evidence="1 2">JCM 12688</strain>
    </source>
</reference>
<sequence>MQPASPGETITAREPEEDTAALFRVGPSSSEVIELPGYECHPMPKLGLKYLNPMRTGPSVVAIGKDGVVWGPSCVVEYGLAGS</sequence>
<protein>
    <submittedName>
        <fullName evidence="1">Uncharacterized protein</fullName>
    </submittedName>
</protein>
<evidence type="ECO:0000313" key="1">
    <source>
        <dbReference type="EMBL" id="BBZ19017.1"/>
    </source>
</evidence>
<dbReference type="AlphaFoldDB" id="A0A7I7WQM5"/>
<proteinExistence type="predicted"/>
<name>A0A7I7WQM5_MYCGU</name>
<evidence type="ECO:0000313" key="2">
    <source>
        <dbReference type="Proteomes" id="UP000466187"/>
    </source>
</evidence>